<dbReference type="Pfam" id="PF07731">
    <property type="entry name" value="Cu-oxidase_2"/>
    <property type="match status" value="1"/>
</dbReference>
<dbReference type="Pfam" id="PF00394">
    <property type="entry name" value="Cu-oxidase"/>
    <property type="match status" value="1"/>
</dbReference>
<keyword evidence="1" id="KW-0479">Metal-binding</keyword>
<dbReference type="PROSITE" id="PS00080">
    <property type="entry name" value="MULTICOPPER_OXIDASE2"/>
    <property type="match status" value="1"/>
</dbReference>
<feature type="domain" description="Plastocyanin-like" evidence="5">
    <location>
        <begin position="284"/>
        <end position="386"/>
    </location>
</feature>
<protein>
    <submittedName>
        <fullName evidence="8">Multicopper oxidase family protein</fullName>
    </submittedName>
</protein>
<dbReference type="CDD" id="cd13861">
    <property type="entry name" value="CuRO_1_CumA_like"/>
    <property type="match status" value="1"/>
</dbReference>
<evidence type="ECO:0000313" key="8">
    <source>
        <dbReference type="EMBL" id="MEU3710170.1"/>
    </source>
</evidence>
<dbReference type="InterPro" id="IPR006311">
    <property type="entry name" value="TAT_signal"/>
</dbReference>
<dbReference type="InterPro" id="IPR045087">
    <property type="entry name" value="Cu-oxidase_fam"/>
</dbReference>
<dbReference type="Proteomes" id="UP001550853">
    <property type="component" value="Unassembled WGS sequence"/>
</dbReference>
<keyword evidence="2" id="KW-0560">Oxidoreductase</keyword>
<evidence type="ECO:0000259" key="7">
    <source>
        <dbReference type="Pfam" id="PF07732"/>
    </source>
</evidence>
<dbReference type="InterPro" id="IPR011706">
    <property type="entry name" value="Cu-oxidase_C"/>
</dbReference>
<dbReference type="InterPro" id="IPR011707">
    <property type="entry name" value="Cu-oxidase-like_N"/>
</dbReference>
<keyword evidence="3" id="KW-0186">Copper</keyword>
<evidence type="ECO:0000256" key="2">
    <source>
        <dbReference type="ARBA" id="ARBA00023002"/>
    </source>
</evidence>
<dbReference type="InterPro" id="IPR008972">
    <property type="entry name" value="Cupredoxin"/>
</dbReference>
<comment type="caution">
    <text evidence="8">The sequence shown here is derived from an EMBL/GenBank/DDBJ whole genome shotgun (WGS) entry which is preliminary data.</text>
</comment>
<gene>
    <name evidence="8" type="ORF">AB0E61_08715</name>
</gene>
<organism evidence="8 9">
    <name type="scientific">Streptomyces catenulae</name>
    <dbReference type="NCBI Taxonomy" id="66875"/>
    <lineage>
        <taxon>Bacteria</taxon>
        <taxon>Bacillati</taxon>
        <taxon>Actinomycetota</taxon>
        <taxon>Actinomycetes</taxon>
        <taxon>Kitasatosporales</taxon>
        <taxon>Streptomycetaceae</taxon>
        <taxon>Streptomyces</taxon>
    </lineage>
</organism>
<dbReference type="EMBL" id="JBEZVI010000005">
    <property type="protein sequence ID" value="MEU3710170.1"/>
    <property type="molecule type" value="Genomic_DNA"/>
</dbReference>
<dbReference type="PANTHER" id="PTHR11709:SF394">
    <property type="entry name" value="FI03373P-RELATED"/>
    <property type="match status" value="1"/>
</dbReference>
<feature type="region of interest" description="Disordered" evidence="4">
    <location>
        <begin position="44"/>
        <end position="85"/>
    </location>
</feature>
<evidence type="ECO:0000313" key="9">
    <source>
        <dbReference type="Proteomes" id="UP001550853"/>
    </source>
</evidence>
<accession>A0ABV2YWQ9</accession>
<dbReference type="CDD" id="cd13870">
    <property type="entry name" value="CuRO_2_CopA_like_1"/>
    <property type="match status" value="1"/>
</dbReference>
<evidence type="ECO:0000256" key="4">
    <source>
        <dbReference type="SAM" id="MobiDB-lite"/>
    </source>
</evidence>
<reference evidence="8 9" key="1">
    <citation type="submission" date="2024-06" db="EMBL/GenBank/DDBJ databases">
        <title>The Natural Products Discovery Center: Release of the First 8490 Sequenced Strains for Exploring Actinobacteria Biosynthetic Diversity.</title>
        <authorList>
            <person name="Kalkreuter E."/>
            <person name="Kautsar S.A."/>
            <person name="Yang D."/>
            <person name="Bader C.D."/>
            <person name="Teijaro C.N."/>
            <person name="Fluegel L."/>
            <person name="Davis C.M."/>
            <person name="Simpson J.R."/>
            <person name="Lauterbach L."/>
            <person name="Steele A.D."/>
            <person name="Gui C."/>
            <person name="Meng S."/>
            <person name="Li G."/>
            <person name="Viehrig K."/>
            <person name="Ye F."/>
            <person name="Su P."/>
            <person name="Kiefer A.F."/>
            <person name="Nichols A."/>
            <person name="Cepeda A.J."/>
            <person name="Yan W."/>
            <person name="Fan B."/>
            <person name="Jiang Y."/>
            <person name="Adhikari A."/>
            <person name="Zheng C.-J."/>
            <person name="Schuster L."/>
            <person name="Cowan T.M."/>
            <person name="Smanski M.J."/>
            <person name="Chevrette M.G."/>
            <person name="De Carvalho L.P.S."/>
            <person name="Shen B."/>
        </authorList>
    </citation>
    <scope>NUCLEOTIDE SEQUENCE [LARGE SCALE GENOMIC DNA]</scope>
    <source>
        <strain evidence="8 9">NPDC033039</strain>
    </source>
</reference>
<proteinExistence type="predicted"/>
<feature type="region of interest" description="Disordered" evidence="4">
    <location>
        <begin position="233"/>
        <end position="261"/>
    </location>
</feature>
<evidence type="ECO:0000259" key="5">
    <source>
        <dbReference type="Pfam" id="PF00394"/>
    </source>
</evidence>
<dbReference type="SUPFAM" id="SSF49503">
    <property type="entry name" value="Cupredoxins"/>
    <property type="match status" value="3"/>
</dbReference>
<dbReference type="PROSITE" id="PS51318">
    <property type="entry name" value="TAT"/>
    <property type="match status" value="1"/>
</dbReference>
<feature type="compositionally biased region" description="Basic and acidic residues" evidence="4">
    <location>
        <begin position="237"/>
        <end position="261"/>
    </location>
</feature>
<feature type="domain" description="Plastocyanin-like" evidence="6">
    <location>
        <begin position="427"/>
        <end position="531"/>
    </location>
</feature>
<sequence length="535" mass="57957">MRPERPSRPQTEPSARPAEPGRRALLGAGAAAVAAGLLGAGGTAVARPARADGKGAPAASGEVPPGYVTPGGPQVRDTEKHRGNGPVRQFSLVATPADIQLGDRSVRTWTYDGTLTGPELRVTAGDVLSVDFANQLPHPTTVHWHGLALRNDMDGVPGITQDAVASGESFAYRYMTVRPGTYWYHPHVGVQQDRGLYGPLIVDDPREPLAYDKEWVVVLDDWVDGIDGSDPDAILDELNHGEPHSGHEMRAAAPKESKKGPSRILEHAHSDLLGGMAGNVDYPLHLINGRTPDDPQTFTASPGDRIRIRIINAGGDTAYRVALGGHTMTVTHTDGHPVAHADTDALVLGMSERYDVLVTAKDGVFPFTALAEGKNHLAQAVLRTGGGAAPGPGTRPRELDGKLLTAFDLDSAESVRLPEREVDRRHQLVLTGSMRRFDWAINHAPFKPSQRYAVREGERVELVFRNHTGMWHPMHLHGHAFELAYGGARKDTVIVRPGHTIRVHLDADNPGLWMLHCHNVYHSESGMMTVLGYRD</sequence>
<keyword evidence="9" id="KW-1185">Reference proteome</keyword>
<dbReference type="InterPro" id="IPR034279">
    <property type="entry name" value="CuRO_3_CopA"/>
</dbReference>
<dbReference type="InterPro" id="IPR002355">
    <property type="entry name" value="Cu_oxidase_Cu_BS"/>
</dbReference>
<evidence type="ECO:0000256" key="3">
    <source>
        <dbReference type="ARBA" id="ARBA00023008"/>
    </source>
</evidence>
<name>A0ABV2YWQ9_9ACTN</name>
<dbReference type="InterPro" id="IPR001117">
    <property type="entry name" value="Cu-oxidase_2nd"/>
</dbReference>
<evidence type="ECO:0000256" key="1">
    <source>
        <dbReference type="ARBA" id="ARBA00022723"/>
    </source>
</evidence>
<dbReference type="Pfam" id="PF07732">
    <property type="entry name" value="Cu-oxidase_3"/>
    <property type="match status" value="1"/>
</dbReference>
<dbReference type="PANTHER" id="PTHR11709">
    <property type="entry name" value="MULTI-COPPER OXIDASE"/>
    <property type="match status" value="1"/>
</dbReference>
<feature type="domain" description="Plastocyanin-like" evidence="7">
    <location>
        <begin position="103"/>
        <end position="206"/>
    </location>
</feature>
<evidence type="ECO:0000259" key="6">
    <source>
        <dbReference type="Pfam" id="PF07731"/>
    </source>
</evidence>
<dbReference type="Gene3D" id="2.60.40.420">
    <property type="entry name" value="Cupredoxins - blue copper proteins"/>
    <property type="match status" value="3"/>
</dbReference>
<dbReference type="RefSeq" id="WP_051739933.1">
    <property type="nucleotide sequence ID" value="NZ_JBEZVI010000005.1"/>
</dbReference>
<dbReference type="CDD" id="cd13896">
    <property type="entry name" value="CuRO_3_CopA"/>
    <property type="match status" value="1"/>
</dbReference>
<feature type="region of interest" description="Disordered" evidence="4">
    <location>
        <begin position="1"/>
        <end position="22"/>
    </location>
</feature>